<keyword evidence="6" id="KW-0808">Transferase</keyword>
<dbReference type="RefSeq" id="WP_301625026.1">
    <property type="nucleotide sequence ID" value="NZ_BORS01000002.1"/>
</dbReference>
<dbReference type="InterPro" id="IPR050640">
    <property type="entry name" value="Bact_2-comp_sensor_kinase"/>
</dbReference>
<keyword evidence="11 15" id="KW-1133">Transmembrane helix</keyword>
<feature type="domain" description="Histidine kinase" evidence="16">
    <location>
        <begin position="356"/>
        <end position="581"/>
    </location>
</feature>
<dbReference type="SUPFAM" id="SSF158472">
    <property type="entry name" value="HAMP domain-like"/>
    <property type="match status" value="1"/>
</dbReference>
<dbReference type="Pfam" id="PF02743">
    <property type="entry name" value="dCache_1"/>
    <property type="match status" value="1"/>
</dbReference>
<evidence type="ECO:0000256" key="15">
    <source>
        <dbReference type="SAM" id="Phobius"/>
    </source>
</evidence>
<keyword evidence="12" id="KW-0902">Two-component regulatory system</keyword>
<keyword evidence="7 15" id="KW-0812">Transmembrane</keyword>
<evidence type="ECO:0000256" key="11">
    <source>
        <dbReference type="ARBA" id="ARBA00022989"/>
    </source>
</evidence>
<dbReference type="SUPFAM" id="SSF55874">
    <property type="entry name" value="ATPase domain of HSP90 chaperone/DNA topoisomerase II/histidine kinase"/>
    <property type="match status" value="1"/>
</dbReference>
<comment type="catalytic activity">
    <reaction evidence="1">
        <text>ATP + protein L-histidine = ADP + protein N-phospho-L-histidine.</text>
        <dbReference type="EC" id="2.7.13.3"/>
    </reaction>
</comment>
<evidence type="ECO:0000256" key="9">
    <source>
        <dbReference type="ARBA" id="ARBA00022777"/>
    </source>
</evidence>
<dbReference type="PROSITE" id="PS50109">
    <property type="entry name" value="HIS_KIN"/>
    <property type="match status" value="1"/>
</dbReference>
<dbReference type="Pfam" id="PF02518">
    <property type="entry name" value="HATPase_c"/>
    <property type="match status" value="1"/>
</dbReference>
<dbReference type="PROSITE" id="PS50885">
    <property type="entry name" value="HAMP"/>
    <property type="match status" value="1"/>
</dbReference>
<evidence type="ECO:0000256" key="13">
    <source>
        <dbReference type="ARBA" id="ARBA00023136"/>
    </source>
</evidence>
<dbReference type="Pfam" id="PF00672">
    <property type="entry name" value="HAMP"/>
    <property type="match status" value="1"/>
</dbReference>
<dbReference type="PANTHER" id="PTHR34220:SF7">
    <property type="entry name" value="SENSOR HISTIDINE KINASE YPDA"/>
    <property type="match status" value="1"/>
</dbReference>
<keyword evidence="10" id="KW-0067">ATP-binding</keyword>
<dbReference type="EMBL" id="BORS01000002">
    <property type="protein sequence ID" value="GIO41034.1"/>
    <property type="molecule type" value="Genomic_DNA"/>
</dbReference>
<keyword evidence="4" id="KW-1003">Cell membrane</keyword>
<dbReference type="GO" id="GO:0000155">
    <property type="term" value="F:phosphorelay sensor kinase activity"/>
    <property type="evidence" value="ECO:0007669"/>
    <property type="project" value="InterPro"/>
</dbReference>
<dbReference type="InterPro" id="IPR010559">
    <property type="entry name" value="Sig_transdc_His_kin_internal"/>
</dbReference>
<dbReference type="InterPro" id="IPR036890">
    <property type="entry name" value="HATPase_C_sf"/>
</dbReference>
<comment type="subcellular location">
    <subcellularLocation>
        <location evidence="2">Cell membrane</location>
        <topology evidence="2">Multi-pass membrane protein</topology>
    </subcellularLocation>
</comment>
<dbReference type="PANTHER" id="PTHR34220">
    <property type="entry name" value="SENSOR HISTIDINE KINASE YPDA"/>
    <property type="match status" value="1"/>
</dbReference>
<dbReference type="GO" id="GO:0005524">
    <property type="term" value="F:ATP binding"/>
    <property type="evidence" value="ECO:0007669"/>
    <property type="project" value="UniProtKB-KW"/>
</dbReference>
<comment type="caution">
    <text evidence="18">The sequence shown here is derived from an EMBL/GenBank/DDBJ whole genome shotgun (WGS) entry which is preliminary data.</text>
</comment>
<keyword evidence="19" id="KW-1185">Reference proteome</keyword>
<evidence type="ECO:0000256" key="12">
    <source>
        <dbReference type="ARBA" id="ARBA00023012"/>
    </source>
</evidence>
<evidence type="ECO:0000256" key="1">
    <source>
        <dbReference type="ARBA" id="ARBA00000085"/>
    </source>
</evidence>
<keyword evidence="5" id="KW-0597">Phosphoprotein</keyword>
<dbReference type="Proteomes" id="UP000678895">
    <property type="component" value="Unassembled WGS sequence"/>
</dbReference>
<dbReference type="GO" id="GO:0005886">
    <property type="term" value="C:plasma membrane"/>
    <property type="evidence" value="ECO:0007669"/>
    <property type="project" value="UniProtKB-SubCell"/>
</dbReference>
<dbReference type="EC" id="2.7.13.3" evidence="3"/>
<dbReference type="CDD" id="cd06225">
    <property type="entry name" value="HAMP"/>
    <property type="match status" value="1"/>
</dbReference>
<keyword evidence="9 18" id="KW-0418">Kinase</keyword>
<keyword evidence="8" id="KW-0547">Nucleotide-binding</keyword>
<evidence type="ECO:0000256" key="4">
    <source>
        <dbReference type="ARBA" id="ARBA00022475"/>
    </source>
</evidence>
<sequence>MRYFEGKRFISIKVKIVMLCLIVVIIPIFVITINAYTSSERLLETKYRELLMDLAKQTNIRIDEYLKEIEKMTLVSSFGISSGTSAADKANYPIQDYLRDDSDDNADEARGMLMNYILLKDSEISIYIYNLNGGKDLFISNGLEYDYSYSAKGEEWFRFFEVSSSRMMTIDTHVNKQVKPNKMAISHARKILDINSGTVLGIMVVSIDLDIIDVVNTRLQKALSSRFTIVDESDNIIYNADEALLGQKFSDTVRPDESDHIVVQSPFDRQRWTTFLYIPMSELSAEGYVLQHRMIQLALLMLLFLLLISLFLSSFITRPIKSLMNSILQVEMGQFEQVGDIKSRDEFGLLAVRFNRMSHELKRLVEQIQKDEVEKASAEMKALQSQINPHFLYNTLATVKWIASLQRADKIVIMTDSLISMLRYAARAEGATASISEELDNLRNYMTIQNVRYYNRIRMDIEADETLLSCRIPKLILQPLVENAIFHGLASIEEGGIVSVRIARESGGIAIYVCDNGAGMDAETVRLVEQLLSGEQAHEGGIGLLNVQRRIQLFSGHTQSIRFCTLPGEGSSFRIVFPEEYGLPEQAGMRDAGSVG</sequence>
<dbReference type="InterPro" id="IPR003660">
    <property type="entry name" value="HAMP_dom"/>
</dbReference>
<evidence type="ECO:0000313" key="19">
    <source>
        <dbReference type="Proteomes" id="UP000678895"/>
    </source>
</evidence>
<dbReference type="Pfam" id="PF06580">
    <property type="entry name" value="His_kinase"/>
    <property type="match status" value="1"/>
</dbReference>
<evidence type="ECO:0000256" key="14">
    <source>
        <dbReference type="SAM" id="Coils"/>
    </source>
</evidence>
<organism evidence="18 19">
    <name type="scientific">Paenibacillus apis</name>
    <dbReference type="NCBI Taxonomy" id="1792174"/>
    <lineage>
        <taxon>Bacteria</taxon>
        <taxon>Bacillati</taxon>
        <taxon>Bacillota</taxon>
        <taxon>Bacilli</taxon>
        <taxon>Bacillales</taxon>
        <taxon>Paenibacillaceae</taxon>
        <taxon>Paenibacillus</taxon>
    </lineage>
</organism>
<dbReference type="PRINTS" id="PR00344">
    <property type="entry name" value="BCTRLSENSOR"/>
</dbReference>
<evidence type="ECO:0000256" key="2">
    <source>
        <dbReference type="ARBA" id="ARBA00004651"/>
    </source>
</evidence>
<evidence type="ECO:0000256" key="8">
    <source>
        <dbReference type="ARBA" id="ARBA00022741"/>
    </source>
</evidence>
<dbReference type="SMART" id="SM00304">
    <property type="entry name" value="HAMP"/>
    <property type="match status" value="1"/>
</dbReference>
<evidence type="ECO:0000259" key="17">
    <source>
        <dbReference type="PROSITE" id="PS50885"/>
    </source>
</evidence>
<evidence type="ECO:0000313" key="18">
    <source>
        <dbReference type="EMBL" id="GIO41034.1"/>
    </source>
</evidence>
<evidence type="ECO:0000256" key="5">
    <source>
        <dbReference type="ARBA" id="ARBA00022553"/>
    </source>
</evidence>
<evidence type="ECO:0000259" key="16">
    <source>
        <dbReference type="PROSITE" id="PS50109"/>
    </source>
</evidence>
<proteinExistence type="predicted"/>
<keyword evidence="14" id="KW-0175">Coiled coil</keyword>
<name>A0A920CKX7_9BACL</name>
<gene>
    <name evidence="18" type="ORF">J41TS4_07920</name>
</gene>
<dbReference type="InterPro" id="IPR004358">
    <property type="entry name" value="Sig_transdc_His_kin-like_C"/>
</dbReference>
<evidence type="ECO:0000256" key="3">
    <source>
        <dbReference type="ARBA" id="ARBA00012438"/>
    </source>
</evidence>
<dbReference type="SMART" id="SM00387">
    <property type="entry name" value="HATPase_c"/>
    <property type="match status" value="1"/>
</dbReference>
<feature type="coiled-coil region" evidence="14">
    <location>
        <begin position="354"/>
        <end position="386"/>
    </location>
</feature>
<feature type="domain" description="HAMP" evidence="17">
    <location>
        <begin position="314"/>
        <end position="366"/>
    </location>
</feature>
<dbReference type="Gene3D" id="3.30.450.20">
    <property type="entry name" value="PAS domain"/>
    <property type="match status" value="2"/>
</dbReference>
<dbReference type="InterPro" id="IPR033479">
    <property type="entry name" value="dCache_1"/>
</dbReference>
<reference evidence="18" key="1">
    <citation type="submission" date="2021-03" db="EMBL/GenBank/DDBJ databases">
        <title>Antimicrobial resistance genes in bacteria isolated from Japanese honey, and their potential for conferring macrolide and lincosamide resistance in the American foulbrood pathogen Paenibacillus larvae.</title>
        <authorList>
            <person name="Okamoto M."/>
            <person name="Kumagai M."/>
            <person name="Kanamori H."/>
            <person name="Takamatsu D."/>
        </authorList>
    </citation>
    <scope>NUCLEOTIDE SEQUENCE</scope>
    <source>
        <strain evidence="18">J41TS4</strain>
    </source>
</reference>
<dbReference type="Gene3D" id="3.30.565.10">
    <property type="entry name" value="Histidine kinase-like ATPase, C-terminal domain"/>
    <property type="match status" value="1"/>
</dbReference>
<keyword evidence="13 15" id="KW-0472">Membrane</keyword>
<evidence type="ECO:0000256" key="7">
    <source>
        <dbReference type="ARBA" id="ARBA00022692"/>
    </source>
</evidence>
<feature type="transmembrane region" description="Helical" evidence="15">
    <location>
        <begin position="12"/>
        <end position="36"/>
    </location>
</feature>
<protein>
    <recommendedName>
        <fullName evidence="3">histidine kinase</fullName>
        <ecNumber evidence="3">2.7.13.3</ecNumber>
    </recommendedName>
</protein>
<dbReference type="Gene3D" id="6.10.340.10">
    <property type="match status" value="1"/>
</dbReference>
<feature type="transmembrane region" description="Helical" evidence="15">
    <location>
        <begin position="294"/>
        <end position="316"/>
    </location>
</feature>
<dbReference type="AlphaFoldDB" id="A0A920CKX7"/>
<dbReference type="InterPro" id="IPR005467">
    <property type="entry name" value="His_kinase_dom"/>
</dbReference>
<evidence type="ECO:0000256" key="10">
    <source>
        <dbReference type="ARBA" id="ARBA00022840"/>
    </source>
</evidence>
<evidence type="ECO:0000256" key="6">
    <source>
        <dbReference type="ARBA" id="ARBA00022679"/>
    </source>
</evidence>
<dbReference type="InterPro" id="IPR003594">
    <property type="entry name" value="HATPase_dom"/>
</dbReference>
<accession>A0A920CKX7</accession>